<dbReference type="AlphaFoldDB" id="A0A552LGP4"/>
<sequence length="71" mass="8164">MKEQIQERIEQLKAEYESGQKMLADLETQESNLRTTMLRISGAIQVLEELLAKAEEEENLDDAKKVEVLSQ</sequence>
<protein>
    <submittedName>
        <fullName evidence="2">Uncharacterized protein</fullName>
    </submittedName>
</protein>
<gene>
    <name evidence="2" type="ORF">EWV88_18790</name>
</gene>
<feature type="coiled-coil region" evidence="1">
    <location>
        <begin position="2"/>
        <end position="60"/>
    </location>
</feature>
<accession>A0A552LGP4</accession>
<keyword evidence="1" id="KW-0175">Coiled coil</keyword>
<evidence type="ECO:0000313" key="3">
    <source>
        <dbReference type="Proteomes" id="UP000318616"/>
    </source>
</evidence>
<reference evidence="2 3" key="1">
    <citation type="submission" date="2019-01" db="EMBL/GenBank/DDBJ databases">
        <title>Coherence of Microcystis species and biogeography revealed through population genomics.</title>
        <authorList>
            <person name="Perez-Carrascal O.M."/>
            <person name="Terrat Y."/>
            <person name="Giani A."/>
            <person name="Fortin N."/>
            <person name="Tromas N."/>
            <person name="Shapiro B.J."/>
        </authorList>
    </citation>
    <scope>NUCLEOTIDE SEQUENCE [LARGE SCALE GENOMIC DNA]</scope>
    <source>
        <strain evidence="2">Mw_MB_S_20031200_S109D</strain>
    </source>
</reference>
<dbReference type="EMBL" id="SFAP01000231">
    <property type="protein sequence ID" value="TRV19389.1"/>
    <property type="molecule type" value="Genomic_DNA"/>
</dbReference>
<evidence type="ECO:0000256" key="1">
    <source>
        <dbReference type="SAM" id="Coils"/>
    </source>
</evidence>
<organism evidence="2 3">
    <name type="scientific">Microcystis wesenbergii Mw_MB_S_20031200_S109D</name>
    <dbReference type="NCBI Taxonomy" id="2486241"/>
    <lineage>
        <taxon>Bacteria</taxon>
        <taxon>Bacillati</taxon>
        <taxon>Cyanobacteriota</taxon>
        <taxon>Cyanophyceae</taxon>
        <taxon>Oscillatoriophycideae</taxon>
        <taxon>Chroococcales</taxon>
        <taxon>Microcystaceae</taxon>
        <taxon>Microcystis</taxon>
    </lineage>
</organism>
<proteinExistence type="predicted"/>
<name>A0A552LGP4_9CHRO</name>
<comment type="caution">
    <text evidence="2">The sequence shown here is derived from an EMBL/GenBank/DDBJ whole genome shotgun (WGS) entry which is preliminary data.</text>
</comment>
<dbReference type="Proteomes" id="UP000318616">
    <property type="component" value="Unassembled WGS sequence"/>
</dbReference>
<evidence type="ECO:0000313" key="2">
    <source>
        <dbReference type="EMBL" id="TRV19389.1"/>
    </source>
</evidence>